<dbReference type="PANTHER" id="PTHR46045">
    <property type="entry name" value="SERPENTINE RECEPTOR, CLASS U-RELATED"/>
    <property type="match status" value="1"/>
</dbReference>
<reference evidence="2" key="2">
    <citation type="submission" date="2022-06" db="UniProtKB">
        <authorList>
            <consortium name="EnsemblMetazoa"/>
        </authorList>
    </citation>
    <scope>IDENTIFICATION</scope>
    <source>
        <strain evidence="2">DF5081</strain>
    </source>
</reference>
<dbReference type="EnsemblMetazoa" id="CJA14881.1">
    <property type="protein sequence ID" value="CJA14881.1"/>
    <property type="gene ID" value="WBGene00134085"/>
</dbReference>
<keyword evidence="1" id="KW-1133">Transmembrane helix</keyword>
<protein>
    <recommendedName>
        <fullName evidence="4">Serpentine receptor class gamma</fullName>
    </recommendedName>
</protein>
<feature type="transmembrane region" description="Helical" evidence="1">
    <location>
        <begin position="58"/>
        <end position="84"/>
    </location>
</feature>
<feature type="transmembrane region" description="Helical" evidence="1">
    <location>
        <begin position="111"/>
        <end position="128"/>
    </location>
</feature>
<dbReference type="Proteomes" id="UP000005237">
    <property type="component" value="Unassembled WGS sequence"/>
</dbReference>
<evidence type="ECO:0000313" key="2">
    <source>
        <dbReference type="EnsemblMetazoa" id="CJA14881.1"/>
    </source>
</evidence>
<evidence type="ECO:0000256" key="1">
    <source>
        <dbReference type="SAM" id="Phobius"/>
    </source>
</evidence>
<keyword evidence="1" id="KW-0812">Transmembrane</keyword>
<accession>A0A8R1DYN4</accession>
<sequence length="242" mass="28063">MEDSIHGVREYMDFHYVFTFSTIVAIVPFTYMLPTVFVMLRICQTFIKSKRPSMDRHLFVLIAINFFCICPKIMHLAIPLLIIIPSGSTSFMLPAVGYCRTMGPPLRYGAIYLYYSGGWSGVVYLYYTDYVYYLMLFRPFGNDVETVMMPWILRLTHPMFNGRENGSITSTASTVFTKNIVVYLYYTDYVYYLMLFRPFGNDVETVMMPWILRLTHPMFNGQENGSITSTASTVFTKNIVIL</sequence>
<name>A0A8R1DYN4_CAEJA</name>
<organism evidence="2 3">
    <name type="scientific">Caenorhabditis japonica</name>
    <dbReference type="NCBI Taxonomy" id="281687"/>
    <lineage>
        <taxon>Eukaryota</taxon>
        <taxon>Metazoa</taxon>
        <taxon>Ecdysozoa</taxon>
        <taxon>Nematoda</taxon>
        <taxon>Chromadorea</taxon>
        <taxon>Rhabditida</taxon>
        <taxon>Rhabditina</taxon>
        <taxon>Rhabditomorpha</taxon>
        <taxon>Rhabditoidea</taxon>
        <taxon>Rhabditidae</taxon>
        <taxon>Peloderinae</taxon>
        <taxon>Caenorhabditis</taxon>
    </lineage>
</organism>
<keyword evidence="1" id="KW-0472">Membrane</keyword>
<evidence type="ECO:0008006" key="4">
    <source>
        <dbReference type="Google" id="ProtNLM"/>
    </source>
</evidence>
<proteinExistence type="predicted"/>
<keyword evidence="3" id="KW-1185">Reference proteome</keyword>
<dbReference type="Pfam" id="PF10322">
    <property type="entry name" value="7TM_GPCR_Sru"/>
    <property type="match status" value="3"/>
</dbReference>
<dbReference type="InterPro" id="IPR003839">
    <property type="entry name" value="7TM_GPCR_serpentine_rcpt_Sru"/>
</dbReference>
<feature type="transmembrane region" description="Helical" evidence="1">
    <location>
        <begin position="16"/>
        <end position="38"/>
    </location>
</feature>
<reference evidence="3" key="1">
    <citation type="submission" date="2010-08" db="EMBL/GenBank/DDBJ databases">
        <authorList>
            <consortium name="Caenorhabditis japonica Sequencing Consortium"/>
            <person name="Wilson R.K."/>
        </authorList>
    </citation>
    <scope>NUCLEOTIDE SEQUENCE [LARGE SCALE GENOMIC DNA]</scope>
    <source>
        <strain evidence="3">DF5081</strain>
    </source>
</reference>
<evidence type="ECO:0000313" key="3">
    <source>
        <dbReference type="Proteomes" id="UP000005237"/>
    </source>
</evidence>
<dbReference type="AlphaFoldDB" id="A0A8R1DYN4"/>